<keyword evidence="3" id="KW-1185">Reference proteome</keyword>
<evidence type="ECO:0000313" key="3">
    <source>
        <dbReference type="Proteomes" id="UP000472240"/>
    </source>
</evidence>
<keyword evidence="1" id="KW-0732">Signal</keyword>
<reference evidence="2" key="5">
    <citation type="submission" date="2025-09" db="UniProtKB">
        <authorList>
            <consortium name="Ensembl"/>
        </authorList>
    </citation>
    <scope>IDENTIFICATION</scope>
</reference>
<dbReference type="AlphaFoldDB" id="A0A671DIU8"/>
<accession>A0A671DIU8</accession>
<feature type="signal peptide" evidence="1">
    <location>
        <begin position="1"/>
        <end position="17"/>
    </location>
</feature>
<dbReference type="OMA" id="VCHPASP"/>
<evidence type="ECO:0000256" key="1">
    <source>
        <dbReference type="SAM" id="SignalP"/>
    </source>
</evidence>
<organism evidence="2 3">
    <name type="scientific">Rhinolophus ferrumequinum</name>
    <name type="common">Greater horseshoe bat</name>
    <dbReference type="NCBI Taxonomy" id="59479"/>
    <lineage>
        <taxon>Eukaryota</taxon>
        <taxon>Metazoa</taxon>
        <taxon>Chordata</taxon>
        <taxon>Craniata</taxon>
        <taxon>Vertebrata</taxon>
        <taxon>Euteleostomi</taxon>
        <taxon>Mammalia</taxon>
        <taxon>Eutheria</taxon>
        <taxon>Laurasiatheria</taxon>
        <taxon>Chiroptera</taxon>
        <taxon>Yinpterochiroptera</taxon>
        <taxon>Rhinolophoidea</taxon>
        <taxon>Rhinolophidae</taxon>
        <taxon>Rhinolophinae</taxon>
        <taxon>Rhinolophus</taxon>
    </lineage>
</organism>
<sequence>MLHLFGFSVSTFTMTGCFLNTDCPRWVAALGFPVIPQEVFDPVATLLQCPQEAPCPQPLGNGPVHLAVLVASPELFREGGLTQNGQESLGLLVAPVHT</sequence>
<reference evidence="2 3" key="2">
    <citation type="journal article" date="2018" name="Annu Rev Anim Biosci">
        <title>Bat Biology, Genomes, and the Bat1K Project: To Generate Chromosome-Level Genomes for All Living Bat Species.</title>
        <authorList>
            <person name="Teeling E.C."/>
            <person name="Vernes S.C."/>
            <person name="Davalos L.M."/>
            <person name="Ray D.A."/>
            <person name="Gilbert M.T.P."/>
            <person name="Myers E."/>
        </authorList>
    </citation>
    <scope>NUCLEOTIDE SEQUENCE</scope>
</reference>
<protein>
    <submittedName>
        <fullName evidence="2">Uncharacterized protein</fullName>
    </submittedName>
</protein>
<dbReference type="Ensembl" id="ENSRFET00010000987.1">
    <property type="protein sequence ID" value="ENSRFEP00010000876.1"/>
    <property type="gene ID" value="ENSRFEG00010000711.1"/>
</dbReference>
<reference evidence="2" key="4">
    <citation type="submission" date="2025-08" db="UniProtKB">
        <authorList>
            <consortium name="Ensembl"/>
        </authorList>
    </citation>
    <scope>IDENTIFICATION</scope>
</reference>
<reference evidence="3" key="3">
    <citation type="submission" date="2018-12" db="EMBL/GenBank/DDBJ databases">
        <title>G10K-VGP greater horseshoe bat female genome, primary haplotype.</title>
        <authorList>
            <person name="Teeling E."/>
            <person name="Myers G."/>
            <person name="Vernes S."/>
            <person name="Pippel M."/>
            <person name="Winkler S."/>
            <person name="Fedrigo O."/>
            <person name="Rhie A."/>
            <person name="Koren S."/>
            <person name="Phillippy A."/>
            <person name="Lewin H."/>
            <person name="Damas J."/>
            <person name="Howe K."/>
            <person name="Mountcastle J."/>
            <person name="Jarvis E.D."/>
        </authorList>
    </citation>
    <scope>NUCLEOTIDE SEQUENCE [LARGE SCALE GENOMIC DNA]</scope>
</reference>
<evidence type="ECO:0000313" key="2">
    <source>
        <dbReference type="Ensembl" id="ENSRFEP00010000876.1"/>
    </source>
</evidence>
<reference evidence="2 3" key="1">
    <citation type="journal article" date="2015" name="Annu Rev Anim Biosci">
        <title>The Genome 10K Project: a way forward.</title>
        <authorList>
            <person name="Koepfli K.P."/>
            <person name="Paten B."/>
            <person name="O'Brien S.J."/>
            <person name="Koepfli K.P."/>
            <person name="Paten B."/>
            <person name="Antunes A."/>
            <person name="Belov K."/>
            <person name="Bustamante C."/>
            <person name="Castoe T.A."/>
            <person name="Clawson H."/>
            <person name="Crawford A.J."/>
            <person name="Diekhans M."/>
            <person name="Distel D."/>
            <person name="Durbin R."/>
            <person name="Earl D."/>
            <person name="Fujita M.K."/>
            <person name="Gamble T."/>
            <person name="Georges A."/>
            <person name="Gemmell N."/>
            <person name="Gilbert M.T."/>
            <person name="Graves J.M."/>
            <person name="Green R.E."/>
            <person name="Hickey G."/>
            <person name="Jarvis E.D."/>
            <person name="Johnson W."/>
            <person name="Komissarov A."/>
            <person name="Korf I."/>
            <person name="Kuhn R."/>
            <person name="Larkin D.M."/>
            <person name="Lewin H."/>
            <person name="Lopez J.V."/>
            <person name="Ma J."/>
            <person name="Marques-Bonet T."/>
            <person name="Miller W."/>
            <person name="Murphy R."/>
            <person name="Pevzner P."/>
            <person name="Shapiro B."/>
            <person name="Steiner C."/>
            <person name="Tamazian G."/>
            <person name="Venkatesh B."/>
            <person name="Wang J."/>
            <person name="Wayne R."/>
            <person name="Wiley E."/>
            <person name="Yang H."/>
            <person name="Zhang G."/>
            <person name="Haussler D."/>
            <person name="Ryder O."/>
            <person name="O'Brien S.J."/>
        </authorList>
    </citation>
    <scope>NUCLEOTIDE SEQUENCE</scope>
</reference>
<name>A0A671DIU8_RHIFE</name>
<dbReference type="Proteomes" id="UP000472240">
    <property type="component" value="Chromosome 9"/>
</dbReference>
<dbReference type="GeneTree" id="ENSGT00900000143426"/>
<dbReference type="InParanoid" id="A0A671DIU8"/>
<proteinExistence type="predicted"/>
<feature type="chain" id="PRO_5025642680" evidence="1">
    <location>
        <begin position="18"/>
        <end position="98"/>
    </location>
</feature>